<proteinExistence type="predicted"/>
<evidence type="ECO:0000313" key="3">
    <source>
        <dbReference type="Proteomes" id="UP000029878"/>
    </source>
</evidence>
<dbReference type="InterPro" id="IPR036465">
    <property type="entry name" value="vWFA_dom_sf"/>
</dbReference>
<dbReference type="InterPro" id="IPR011392">
    <property type="entry name" value="Tellurite-R_TerY"/>
</dbReference>
<protein>
    <submittedName>
        <fullName evidence="2">VWA domain-containing protein</fullName>
    </submittedName>
</protein>
<dbReference type="Proteomes" id="UP000029878">
    <property type="component" value="Unassembled WGS sequence"/>
</dbReference>
<feature type="domain" description="VWFA" evidence="1">
    <location>
        <begin position="22"/>
        <end position="212"/>
    </location>
</feature>
<accession>A0A4V6HZK0</accession>
<organism evidence="2 3">
    <name type="scientific">Helicobacter trogontum</name>
    <dbReference type="NCBI Taxonomy" id="50960"/>
    <lineage>
        <taxon>Bacteria</taxon>
        <taxon>Pseudomonadati</taxon>
        <taxon>Campylobacterota</taxon>
        <taxon>Epsilonproteobacteria</taxon>
        <taxon>Campylobacterales</taxon>
        <taxon>Helicobacteraceae</taxon>
        <taxon>Helicobacter</taxon>
    </lineage>
</organism>
<comment type="caution">
    <text evidence="2">The sequence shown here is derived from an EMBL/GenBank/DDBJ whole genome shotgun (WGS) entry which is preliminary data.</text>
</comment>
<dbReference type="InterPro" id="IPR002035">
    <property type="entry name" value="VWF_A"/>
</dbReference>
<dbReference type="AlphaFoldDB" id="A0A4V6HZK0"/>
<evidence type="ECO:0000259" key="1">
    <source>
        <dbReference type="PROSITE" id="PS50234"/>
    </source>
</evidence>
<reference evidence="2 3" key="1">
    <citation type="journal article" date="2014" name="Genome Announc.">
        <title>Draft genome sequences of eight enterohepatic helicobacter species isolated from both laboratory and wild rodents.</title>
        <authorList>
            <person name="Sheh A."/>
            <person name="Shen Z."/>
            <person name="Fox J.G."/>
        </authorList>
    </citation>
    <scope>NUCLEOTIDE SEQUENCE [LARGE SCALE GENOMIC DNA]</scope>
    <source>
        <strain evidence="2 3">ATCC 700114</strain>
    </source>
</reference>
<dbReference type="EMBL" id="JRPL02000002">
    <property type="protein sequence ID" value="TLD84772.1"/>
    <property type="molecule type" value="Genomic_DNA"/>
</dbReference>
<dbReference type="Pfam" id="PF00092">
    <property type="entry name" value="VWA"/>
    <property type="match status" value="1"/>
</dbReference>
<dbReference type="OrthoDB" id="9806395at2"/>
<dbReference type="Gene3D" id="3.40.50.410">
    <property type="entry name" value="von Willebrand factor, type A domain"/>
    <property type="match status" value="1"/>
</dbReference>
<sequence>MSDLNDEIIEDELADNPTKRVPVCLCLDTSGSMDGSPIMQLNEGVKLFYKAINDDVVAKQSADVCIVTFGFNGVQCNQEFQSIAEEIPPSFSAGGNTPMGSAVARALDLLEDRKRQYQDNGVEYFQPWLVLITDGAPTDAYIDAAQRTSDLVNNKKLTVFAIGVDGCNLEVLNHFSPKRKPMKLNGLNFKEFFQWLSQSVAITSHSKIDEKISLPDTSGWGTL</sequence>
<dbReference type="PROSITE" id="PS50234">
    <property type="entry name" value="VWFA"/>
    <property type="match status" value="1"/>
</dbReference>
<dbReference type="SUPFAM" id="SSF53300">
    <property type="entry name" value="vWA-like"/>
    <property type="match status" value="1"/>
</dbReference>
<dbReference type="RefSeq" id="WP_034346304.1">
    <property type="nucleotide sequence ID" value="NZ_FZNG01000009.1"/>
</dbReference>
<dbReference type="SMART" id="SM00327">
    <property type="entry name" value="VWA"/>
    <property type="match status" value="1"/>
</dbReference>
<name>A0A4V6HZK0_9HELI</name>
<gene>
    <name evidence="2" type="ORF">LS81_001870</name>
</gene>
<dbReference type="PIRSF" id="PIRSF020634">
    <property type="entry name" value="TerY_vWA"/>
    <property type="match status" value="1"/>
</dbReference>
<evidence type="ECO:0000313" key="2">
    <source>
        <dbReference type="EMBL" id="TLD84772.1"/>
    </source>
</evidence>